<name>A0ABS4GJR0_9BACL</name>
<dbReference type="GO" id="GO:0032259">
    <property type="term" value="P:methylation"/>
    <property type="evidence" value="ECO:0007669"/>
    <property type="project" value="UniProtKB-KW"/>
</dbReference>
<dbReference type="EMBL" id="JAGGKT010000001">
    <property type="protein sequence ID" value="MBP1930486.1"/>
    <property type="molecule type" value="Genomic_DNA"/>
</dbReference>
<keyword evidence="1" id="KW-0808">Transferase</keyword>
<dbReference type="Gene3D" id="3.40.50.150">
    <property type="entry name" value="Vaccinia Virus protein VP39"/>
    <property type="match status" value="1"/>
</dbReference>
<dbReference type="Pfam" id="PF13649">
    <property type="entry name" value="Methyltransf_25"/>
    <property type="match status" value="1"/>
</dbReference>
<protein>
    <submittedName>
        <fullName evidence="3">SAM-dependent methyltransferase</fullName>
    </submittedName>
</protein>
<dbReference type="RefSeq" id="WP_342453767.1">
    <property type="nucleotide sequence ID" value="NZ_JAGGKT010000001.1"/>
</dbReference>
<comment type="caution">
    <text evidence="3">The sequence shown here is derived from an EMBL/GenBank/DDBJ whole genome shotgun (WGS) entry which is preliminary data.</text>
</comment>
<sequence>MSSNSSSYQSLALIYDRLMEDAPYDQWMEYFMQTTKRYGGSVQQVIDLACGTGTISIELARRGYEVTSIDLSDDMLAVTYDKAQQSGVNVQLLCQDMREFIVPSSADAVVCFCDSLSYLTTPLDVEQTFCHVWQALKPGGIFLFDVHSVYKIQAFYGDQTFALADSDISYIWQCDWDGASQVTHELTFFVQEGGYYKRFEEVHQQRGYTVEEIEHWLRKAGFDHIMCTADFTDEPPRETSERLFFTAMKQDESNKVSFSSCS</sequence>
<dbReference type="Proteomes" id="UP001519343">
    <property type="component" value="Unassembled WGS sequence"/>
</dbReference>
<gene>
    <name evidence="3" type="ORF">J2Z37_000473</name>
</gene>
<dbReference type="GO" id="GO:0008168">
    <property type="term" value="F:methyltransferase activity"/>
    <property type="evidence" value="ECO:0007669"/>
    <property type="project" value="UniProtKB-KW"/>
</dbReference>
<accession>A0ABS4GJR0</accession>
<feature type="domain" description="Methyltransferase" evidence="2">
    <location>
        <begin position="45"/>
        <end position="140"/>
    </location>
</feature>
<organism evidence="3 4">
    <name type="scientific">Ammoniphilus resinae</name>
    <dbReference type="NCBI Taxonomy" id="861532"/>
    <lineage>
        <taxon>Bacteria</taxon>
        <taxon>Bacillati</taxon>
        <taxon>Bacillota</taxon>
        <taxon>Bacilli</taxon>
        <taxon>Bacillales</taxon>
        <taxon>Paenibacillaceae</taxon>
        <taxon>Aneurinibacillus group</taxon>
        <taxon>Ammoniphilus</taxon>
    </lineage>
</organism>
<dbReference type="InterPro" id="IPR041698">
    <property type="entry name" value="Methyltransf_25"/>
</dbReference>
<dbReference type="PANTHER" id="PTHR43861">
    <property type="entry name" value="TRANS-ACONITATE 2-METHYLTRANSFERASE-RELATED"/>
    <property type="match status" value="1"/>
</dbReference>
<dbReference type="SUPFAM" id="SSF53335">
    <property type="entry name" value="S-adenosyl-L-methionine-dependent methyltransferases"/>
    <property type="match status" value="1"/>
</dbReference>
<evidence type="ECO:0000313" key="3">
    <source>
        <dbReference type="EMBL" id="MBP1930486.1"/>
    </source>
</evidence>
<dbReference type="InterPro" id="IPR029063">
    <property type="entry name" value="SAM-dependent_MTases_sf"/>
</dbReference>
<keyword evidence="3" id="KW-0489">Methyltransferase</keyword>
<dbReference type="CDD" id="cd02440">
    <property type="entry name" value="AdoMet_MTases"/>
    <property type="match status" value="1"/>
</dbReference>
<dbReference type="Gene3D" id="2.20.25.110">
    <property type="entry name" value="S-adenosyl-L-methionine-dependent methyltransferases"/>
    <property type="match status" value="1"/>
</dbReference>
<keyword evidence="4" id="KW-1185">Reference proteome</keyword>
<reference evidence="3 4" key="1">
    <citation type="submission" date="2021-03" db="EMBL/GenBank/DDBJ databases">
        <title>Genomic Encyclopedia of Type Strains, Phase IV (KMG-IV): sequencing the most valuable type-strain genomes for metagenomic binning, comparative biology and taxonomic classification.</title>
        <authorList>
            <person name="Goeker M."/>
        </authorList>
    </citation>
    <scope>NUCLEOTIDE SEQUENCE [LARGE SCALE GENOMIC DNA]</scope>
    <source>
        <strain evidence="3 4">DSM 24738</strain>
    </source>
</reference>
<proteinExistence type="predicted"/>
<evidence type="ECO:0000313" key="4">
    <source>
        <dbReference type="Proteomes" id="UP001519343"/>
    </source>
</evidence>
<evidence type="ECO:0000256" key="1">
    <source>
        <dbReference type="ARBA" id="ARBA00022679"/>
    </source>
</evidence>
<evidence type="ECO:0000259" key="2">
    <source>
        <dbReference type="Pfam" id="PF13649"/>
    </source>
</evidence>